<dbReference type="AlphaFoldDB" id="A0A915YI11"/>
<proteinExistence type="predicted"/>
<dbReference type="InterPro" id="IPR058581">
    <property type="entry name" value="TM_HPP"/>
</dbReference>
<reference evidence="3" key="1">
    <citation type="submission" date="2022-09" db="EMBL/GenBank/DDBJ databases">
        <title>Aureispira anguillicida sp. nov., isolated from Leptocephalus of Japanese eel Anguilla japonica.</title>
        <authorList>
            <person name="Yuasa K."/>
            <person name="Mekata T."/>
            <person name="Ikunari K."/>
        </authorList>
    </citation>
    <scope>NUCLEOTIDE SEQUENCE</scope>
    <source>
        <strain evidence="3">EL160426</strain>
    </source>
</reference>
<name>A0A915YI11_9BACT</name>
<feature type="transmembrane region" description="Helical" evidence="1">
    <location>
        <begin position="127"/>
        <end position="147"/>
    </location>
</feature>
<dbReference type="Pfam" id="PF04982">
    <property type="entry name" value="TM_HPP"/>
    <property type="match status" value="1"/>
</dbReference>
<evidence type="ECO:0000259" key="2">
    <source>
        <dbReference type="Pfam" id="PF04982"/>
    </source>
</evidence>
<dbReference type="PROSITE" id="PS51257">
    <property type="entry name" value="PROKAR_LIPOPROTEIN"/>
    <property type="match status" value="1"/>
</dbReference>
<feature type="transmembrane region" description="Helical" evidence="1">
    <location>
        <begin position="37"/>
        <end position="54"/>
    </location>
</feature>
<dbReference type="RefSeq" id="WP_264788828.1">
    <property type="nucleotide sequence ID" value="NZ_AP026867.1"/>
</dbReference>
<gene>
    <name evidence="3" type="ORF">AsAng_0043010</name>
</gene>
<keyword evidence="1" id="KW-0812">Transmembrane</keyword>
<dbReference type="KEGG" id="aup:AsAng_0043010"/>
<accession>A0A915YI11</accession>
<organism evidence="3 4">
    <name type="scientific">Aureispira anguillae</name>
    <dbReference type="NCBI Taxonomy" id="2864201"/>
    <lineage>
        <taxon>Bacteria</taxon>
        <taxon>Pseudomonadati</taxon>
        <taxon>Bacteroidota</taxon>
        <taxon>Saprospiria</taxon>
        <taxon>Saprospirales</taxon>
        <taxon>Saprospiraceae</taxon>
        <taxon>Aureispira</taxon>
    </lineage>
</organism>
<dbReference type="PANTHER" id="PTHR33741:SF5">
    <property type="entry name" value="TRANSMEMBRANE PROTEIN DDB_G0269096-RELATED"/>
    <property type="match status" value="1"/>
</dbReference>
<dbReference type="PANTHER" id="PTHR33741">
    <property type="entry name" value="TRANSMEMBRANE PROTEIN DDB_G0269096-RELATED"/>
    <property type="match status" value="1"/>
</dbReference>
<dbReference type="InterPro" id="IPR007065">
    <property type="entry name" value="HPP"/>
</dbReference>
<evidence type="ECO:0000256" key="1">
    <source>
        <dbReference type="SAM" id="Phobius"/>
    </source>
</evidence>
<keyword evidence="4" id="KW-1185">Reference proteome</keyword>
<feature type="domain" description="HPP transmembrane region" evidence="2">
    <location>
        <begin position="12"/>
        <end position="153"/>
    </location>
</feature>
<evidence type="ECO:0000313" key="4">
    <source>
        <dbReference type="Proteomes" id="UP001060919"/>
    </source>
</evidence>
<keyword evidence="1" id="KW-0472">Membrane</keyword>
<keyword evidence="1" id="KW-1133">Transmembrane helix</keyword>
<dbReference type="Proteomes" id="UP001060919">
    <property type="component" value="Chromosome"/>
</dbReference>
<feature type="transmembrane region" description="Helical" evidence="1">
    <location>
        <begin position="86"/>
        <end position="106"/>
    </location>
</feature>
<evidence type="ECO:0000313" key="3">
    <source>
        <dbReference type="EMBL" id="BDS13562.1"/>
    </source>
</evidence>
<sequence>MKKIIKNLLPFITTISCFGCIYWFHAIFFNTLKEECLIAAFGASAVLAFSNFGVSSQYAPKNMFLGAMLGASIGVYMNTVHLDRTVAILFAISSCVLLMDLTKLKYPPGGAMALIPIVSNNKEIQDLGYFFILCPVLTGIGIIFFFSKLQKTINNRL</sequence>
<dbReference type="EMBL" id="AP026867">
    <property type="protein sequence ID" value="BDS13562.1"/>
    <property type="molecule type" value="Genomic_DNA"/>
</dbReference>
<feature type="transmembrane region" description="Helical" evidence="1">
    <location>
        <begin position="7"/>
        <end position="25"/>
    </location>
</feature>
<protein>
    <submittedName>
        <fullName evidence="3">HPP family protein</fullName>
    </submittedName>
</protein>